<evidence type="ECO:0000256" key="8">
    <source>
        <dbReference type="ARBA" id="ARBA00023180"/>
    </source>
</evidence>
<evidence type="ECO:0000256" key="3">
    <source>
        <dbReference type="ARBA" id="ARBA00008891"/>
    </source>
</evidence>
<sequence>MGFPPQQKIFHLIIFFGYCFCLGRAIDCGGNHVTNIIVVDQQGRGAFKMIQHAIDSIVNNNNQWVKIHINPGKYVENIYIPNDKPCIILEGSDRITTIVSHGDRQATTTFVSNPPNVILSGITFENTFGSDGAAVAATISGDKSAIFNCGFLGYQDTLWDRTGRHYFKNCYIQGDVDFIFGEAQSFYEDCVINATQDISKFSGYITAQFRNSSNEPSGFVFRGGRIDGIGKVNLGRAWGPYSRVIFWETYLSSVVLPQGWDAWDYKGHENNFVYAEVDCTGPGSNTKGRVPWEKKPNEININDYSLSSFINEDGWLNNIPNIFL</sequence>
<dbReference type="EnsemblPlants" id="AET00099">
    <property type="protein sequence ID" value="AET00099"/>
    <property type="gene ID" value="MTR_5g088300"/>
</dbReference>
<evidence type="ECO:0000313" key="15">
    <source>
        <dbReference type="EnsemblPlants" id="AET00099"/>
    </source>
</evidence>
<keyword evidence="6 12" id="KW-0378">Hydrolase</keyword>
<gene>
    <name evidence="15" type="primary">11431826</name>
    <name evidence="14" type="ordered locus">MTR_5g088300</name>
</gene>
<accession>A0A0C3XSW0</accession>
<evidence type="ECO:0000256" key="9">
    <source>
        <dbReference type="ARBA" id="ARBA00047928"/>
    </source>
</evidence>
<organism evidence="14 16">
    <name type="scientific">Medicago truncatula</name>
    <name type="common">Barrel medic</name>
    <name type="synonym">Medicago tribuloides</name>
    <dbReference type="NCBI Taxonomy" id="3880"/>
    <lineage>
        <taxon>Eukaryota</taxon>
        <taxon>Viridiplantae</taxon>
        <taxon>Streptophyta</taxon>
        <taxon>Embryophyta</taxon>
        <taxon>Tracheophyta</taxon>
        <taxon>Spermatophyta</taxon>
        <taxon>Magnoliopsida</taxon>
        <taxon>eudicotyledons</taxon>
        <taxon>Gunneridae</taxon>
        <taxon>Pentapetalae</taxon>
        <taxon>rosids</taxon>
        <taxon>fabids</taxon>
        <taxon>Fabales</taxon>
        <taxon>Fabaceae</taxon>
        <taxon>Papilionoideae</taxon>
        <taxon>50 kb inversion clade</taxon>
        <taxon>NPAAA clade</taxon>
        <taxon>Hologalegina</taxon>
        <taxon>IRL clade</taxon>
        <taxon>Trifolieae</taxon>
        <taxon>Medicago</taxon>
    </lineage>
</organism>
<accession>G7K7Q3</accession>
<dbReference type="HOGENOM" id="CLU_012243_3_0_1"/>
<feature type="domain" description="Pectinesterase catalytic" evidence="13">
    <location>
        <begin position="37"/>
        <end position="312"/>
    </location>
</feature>
<evidence type="ECO:0000256" key="4">
    <source>
        <dbReference type="ARBA" id="ARBA00013229"/>
    </source>
</evidence>
<dbReference type="Gene3D" id="2.160.20.10">
    <property type="entry name" value="Single-stranded right-handed beta-helix, Pectin lyase-like"/>
    <property type="match status" value="1"/>
</dbReference>
<dbReference type="InterPro" id="IPR012334">
    <property type="entry name" value="Pectin_lyas_fold"/>
</dbReference>
<keyword evidence="5" id="KW-0964">Secreted</keyword>
<dbReference type="GO" id="GO:0042545">
    <property type="term" value="P:cell wall modification"/>
    <property type="evidence" value="ECO:0007669"/>
    <property type="project" value="UniProtKB-UniRule"/>
</dbReference>
<comment type="pathway">
    <text evidence="2 12">Glycan metabolism; pectin degradation; 2-dehydro-3-deoxy-D-gluconate from pectin: step 1/5.</text>
</comment>
<evidence type="ECO:0000256" key="11">
    <source>
        <dbReference type="PROSITE-ProRule" id="PRU10040"/>
    </source>
</evidence>
<dbReference type="OrthoDB" id="2019149at2759"/>
<dbReference type="InterPro" id="IPR000070">
    <property type="entry name" value="Pectinesterase_cat"/>
</dbReference>
<keyword evidence="5" id="KW-0134">Cell wall</keyword>
<evidence type="ECO:0000256" key="12">
    <source>
        <dbReference type="RuleBase" id="RU000589"/>
    </source>
</evidence>
<dbReference type="FunFam" id="2.160.20.10:FF:000013">
    <property type="entry name" value="Pectinesterase"/>
    <property type="match status" value="1"/>
</dbReference>
<dbReference type="KEGG" id="mtr:11431826"/>
<dbReference type="PaxDb" id="3880-AET00099"/>
<name>G7K7Q3_MEDTR</name>
<evidence type="ECO:0000256" key="1">
    <source>
        <dbReference type="ARBA" id="ARBA00004191"/>
    </source>
</evidence>
<dbReference type="STRING" id="3880.G7K7Q3"/>
<comment type="similarity">
    <text evidence="3">Belongs to the pectinesterase family.</text>
</comment>
<evidence type="ECO:0000256" key="6">
    <source>
        <dbReference type="ARBA" id="ARBA00022801"/>
    </source>
</evidence>
<dbReference type="Proteomes" id="UP000002051">
    <property type="component" value="Chromosome 5"/>
</dbReference>
<dbReference type="UniPathway" id="UPA00545">
    <property type="reaction ID" value="UER00823"/>
</dbReference>
<keyword evidence="16" id="KW-1185">Reference proteome</keyword>
<dbReference type="InterPro" id="IPR011050">
    <property type="entry name" value="Pectin_lyase_fold/virulence"/>
</dbReference>
<feature type="chain" id="PRO_5014485667" description="Pectinesterase" evidence="12">
    <location>
        <begin position="26"/>
        <end position="324"/>
    </location>
</feature>
<protein>
    <recommendedName>
        <fullName evidence="4 12">Pectinesterase</fullName>
        <ecNumber evidence="4 12">3.1.1.11</ecNumber>
    </recommendedName>
</protein>
<proteinExistence type="inferred from homology"/>
<evidence type="ECO:0000256" key="5">
    <source>
        <dbReference type="ARBA" id="ARBA00022512"/>
    </source>
</evidence>
<dbReference type="GO" id="GO:0030599">
    <property type="term" value="F:pectinesterase activity"/>
    <property type="evidence" value="ECO:0000318"/>
    <property type="project" value="GO_Central"/>
</dbReference>
<evidence type="ECO:0000313" key="14">
    <source>
        <dbReference type="EMBL" id="AET00099.2"/>
    </source>
</evidence>
<reference evidence="14 16" key="1">
    <citation type="journal article" date="2011" name="Nature">
        <title>The Medicago genome provides insight into the evolution of rhizobial symbioses.</title>
        <authorList>
            <person name="Young N.D."/>
            <person name="Debelle F."/>
            <person name="Oldroyd G.E."/>
            <person name="Geurts R."/>
            <person name="Cannon S.B."/>
            <person name="Udvardi M.K."/>
            <person name="Benedito V.A."/>
            <person name="Mayer K.F."/>
            <person name="Gouzy J."/>
            <person name="Schoof H."/>
            <person name="Van de Peer Y."/>
            <person name="Proost S."/>
            <person name="Cook D.R."/>
            <person name="Meyers B.C."/>
            <person name="Spannagl M."/>
            <person name="Cheung F."/>
            <person name="De Mita S."/>
            <person name="Krishnakumar V."/>
            <person name="Gundlach H."/>
            <person name="Zhou S."/>
            <person name="Mudge J."/>
            <person name="Bharti A.K."/>
            <person name="Murray J.D."/>
            <person name="Naoumkina M.A."/>
            <person name="Rosen B."/>
            <person name="Silverstein K.A."/>
            <person name="Tang H."/>
            <person name="Rombauts S."/>
            <person name="Zhao P.X."/>
            <person name="Zhou P."/>
            <person name="Barbe V."/>
            <person name="Bardou P."/>
            <person name="Bechner M."/>
            <person name="Bellec A."/>
            <person name="Berger A."/>
            <person name="Berges H."/>
            <person name="Bidwell S."/>
            <person name="Bisseling T."/>
            <person name="Choisne N."/>
            <person name="Couloux A."/>
            <person name="Denny R."/>
            <person name="Deshpande S."/>
            <person name="Dai X."/>
            <person name="Doyle J.J."/>
            <person name="Dudez A.M."/>
            <person name="Farmer A.D."/>
            <person name="Fouteau S."/>
            <person name="Franken C."/>
            <person name="Gibelin C."/>
            <person name="Gish J."/>
            <person name="Goldstein S."/>
            <person name="Gonzalez A.J."/>
            <person name="Green P.J."/>
            <person name="Hallab A."/>
            <person name="Hartog M."/>
            <person name="Hua A."/>
            <person name="Humphray S.J."/>
            <person name="Jeong D.H."/>
            <person name="Jing Y."/>
            <person name="Jocker A."/>
            <person name="Kenton S.M."/>
            <person name="Kim D.J."/>
            <person name="Klee K."/>
            <person name="Lai H."/>
            <person name="Lang C."/>
            <person name="Lin S."/>
            <person name="Macmil S.L."/>
            <person name="Magdelenat G."/>
            <person name="Matthews L."/>
            <person name="McCorrison J."/>
            <person name="Monaghan E.L."/>
            <person name="Mun J.H."/>
            <person name="Najar F.Z."/>
            <person name="Nicholson C."/>
            <person name="Noirot C."/>
            <person name="O'Bleness M."/>
            <person name="Paule C.R."/>
            <person name="Poulain J."/>
            <person name="Prion F."/>
            <person name="Qin B."/>
            <person name="Qu C."/>
            <person name="Retzel E.F."/>
            <person name="Riddle C."/>
            <person name="Sallet E."/>
            <person name="Samain S."/>
            <person name="Samson N."/>
            <person name="Sanders I."/>
            <person name="Saurat O."/>
            <person name="Scarpelli C."/>
            <person name="Schiex T."/>
            <person name="Segurens B."/>
            <person name="Severin A.J."/>
            <person name="Sherrier D.J."/>
            <person name="Shi R."/>
            <person name="Sims S."/>
            <person name="Singer S.R."/>
            <person name="Sinharoy S."/>
            <person name="Sterck L."/>
            <person name="Viollet A."/>
            <person name="Wang B.B."/>
            <person name="Wang K."/>
            <person name="Wang M."/>
            <person name="Wang X."/>
            <person name="Warfsmann J."/>
            <person name="Weissenbach J."/>
            <person name="White D.D."/>
            <person name="White J.D."/>
            <person name="Wiley G.B."/>
            <person name="Wincker P."/>
            <person name="Xing Y."/>
            <person name="Yang L."/>
            <person name="Yao Z."/>
            <person name="Ying F."/>
            <person name="Zhai J."/>
            <person name="Zhou L."/>
            <person name="Zuber A."/>
            <person name="Denarie J."/>
            <person name="Dixon R.A."/>
            <person name="May G.D."/>
            <person name="Schwartz D.C."/>
            <person name="Rogers J."/>
            <person name="Quetier F."/>
            <person name="Town C.D."/>
            <person name="Roe B.A."/>
        </authorList>
    </citation>
    <scope>NUCLEOTIDE SEQUENCE [LARGE SCALE GENOMIC DNA]</scope>
    <source>
        <strain evidence="14">A17</strain>
        <strain evidence="15 16">cv. Jemalong A17</strain>
    </source>
</reference>
<evidence type="ECO:0000259" key="13">
    <source>
        <dbReference type="Pfam" id="PF01095"/>
    </source>
</evidence>
<evidence type="ECO:0000256" key="7">
    <source>
        <dbReference type="ARBA" id="ARBA00023085"/>
    </source>
</evidence>
<evidence type="ECO:0000256" key="2">
    <source>
        <dbReference type="ARBA" id="ARBA00005184"/>
    </source>
</evidence>
<feature type="active site" evidence="11">
    <location>
        <position position="177"/>
    </location>
</feature>
<reference evidence="15" key="3">
    <citation type="submission" date="2015-04" db="UniProtKB">
        <authorList>
            <consortium name="EnsemblPlants"/>
        </authorList>
    </citation>
    <scope>IDENTIFICATION</scope>
    <source>
        <strain evidence="15">cv. Jemalong A17</strain>
    </source>
</reference>
<evidence type="ECO:0000256" key="10">
    <source>
        <dbReference type="ARBA" id="ARBA00057335"/>
    </source>
</evidence>
<dbReference type="GO" id="GO:0045490">
    <property type="term" value="P:pectin catabolic process"/>
    <property type="evidence" value="ECO:0000318"/>
    <property type="project" value="GO_Central"/>
</dbReference>
<comment type="function">
    <text evidence="10">Acts in the modification of cell walls via demethylesterification of cell wall pectin.</text>
</comment>
<feature type="signal peptide" evidence="12">
    <location>
        <begin position="1"/>
        <end position="25"/>
    </location>
</feature>
<dbReference type="eggNOG" id="ENOG502QVK0">
    <property type="taxonomic scope" value="Eukaryota"/>
</dbReference>
<reference evidence="14 16" key="2">
    <citation type="journal article" date="2014" name="BMC Genomics">
        <title>An improved genome release (version Mt4.0) for the model legume Medicago truncatula.</title>
        <authorList>
            <person name="Tang H."/>
            <person name="Krishnakumar V."/>
            <person name="Bidwell S."/>
            <person name="Rosen B."/>
            <person name="Chan A."/>
            <person name="Zhou S."/>
            <person name="Gentzbittel L."/>
            <person name="Childs K.L."/>
            <person name="Yandell M."/>
            <person name="Gundlach H."/>
            <person name="Mayer K.F."/>
            <person name="Schwartz D.C."/>
            <person name="Town C.D."/>
        </authorList>
    </citation>
    <scope>GENOME REANNOTATION</scope>
    <source>
        <strain evidence="15 16">cv. Jemalong A17</strain>
    </source>
</reference>
<dbReference type="EMBL" id="CM001221">
    <property type="protein sequence ID" value="AET00099.2"/>
    <property type="molecule type" value="Genomic_DNA"/>
</dbReference>
<dbReference type="PROSITE" id="PS00503">
    <property type="entry name" value="PECTINESTERASE_2"/>
    <property type="match status" value="1"/>
</dbReference>
<comment type="catalytic activity">
    <reaction evidence="9 12">
        <text>[(1-&gt;4)-alpha-D-galacturonosyl methyl ester](n) + n H2O = [(1-&gt;4)-alpha-D-galacturonosyl](n) + n methanol + n H(+)</text>
        <dbReference type="Rhea" id="RHEA:22380"/>
        <dbReference type="Rhea" id="RHEA-COMP:14570"/>
        <dbReference type="Rhea" id="RHEA-COMP:14573"/>
        <dbReference type="ChEBI" id="CHEBI:15377"/>
        <dbReference type="ChEBI" id="CHEBI:15378"/>
        <dbReference type="ChEBI" id="CHEBI:17790"/>
        <dbReference type="ChEBI" id="CHEBI:140522"/>
        <dbReference type="ChEBI" id="CHEBI:140523"/>
        <dbReference type="EC" id="3.1.1.11"/>
    </reaction>
</comment>
<dbReference type="SUPFAM" id="SSF51126">
    <property type="entry name" value="Pectin lyase-like"/>
    <property type="match status" value="1"/>
</dbReference>
<dbReference type="PANTHER" id="PTHR31321">
    <property type="entry name" value="ACYL-COA THIOESTER HYDROLASE YBHC-RELATED"/>
    <property type="match status" value="1"/>
</dbReference>
<dbReference type="PANTHER" id="PTHR31321:SF120">
    <property type="entry name" value="PECTINESTERASE 52-RELATED"/>
    <property type="match status" value="1"/>
</dbReference>
<dbReference type="AlphaFoldDB" id="G7K7Q3"/>
<keyword evidence="7 12" id="KW-0063">Aspartyl esterase</keyword>
<dbReference type="Pfam" id="PF01095">
    <property type="entry name" value="Pectinesterase"/>
    <property type="match status" value="1"/>
</dbReference>
<keyword evidence="12" id="KW-0732">Signal</keyword>
<dbReference type="InterPro" id="IPR033131">
    <property type="entry name" value="Pectinesterase_Asp_AS"/>
</dbReference>
<keyword evidence="8" id="KW-0325">Glycoprotein</keyword>
<comment type="subcellular location">
    <subcellularLocation>
        <location evidence="1">Secreted</location>
        <location evidence="1">Cell wall</location>
    </subcellularLocation>
</comment>
<evidence type="ECO:0000313" key="16">
    <source>
        <dbReference type="Proteomes" id="UP000002051"/>
    </source>
</evidence>
<dbReference type="EC" id="3.1.1.11" evidence="4 12"/>